<evidence type="ECO:0000256" key="1">
    <source>
        <dbReference type="RuleBase" id="RU365002"/>
    </source>
</evidence>
<dbReference type="Proteomes" id="UP000305067">
    <property type="component" value="Unassembled WGS sequence"/>
</dbReference>
<dbReference type="GO" id="GO:0016787">
    <property type="term" value="F:hydrolase activity"/>
    <property type="evidence" value="ECO:0007669"/>
    <property type="project" value="UniProtKB-KW"/>
</dbReference>
<evidence type="ECO:0000313" key="3">
    <source>
        <dbReference type="EMBL" id="TFL04876.1"/>
    </source>
</evidence>
<dbReference type="Pfam" id="PF10343">
    <property type="entry name" value="Q_salvage"/>
    <property type="match status" value="1"/>
</dbReference>
<evidence type="ECO:0000313" key="4">
    <source>
        <dbReference type="Proteomes" id="UP000305067"/>
    </source>
</evidence>
<feature type="region of interest" description="Disordered" evidence="2">
    <location>
        <begin position="305"/>
        <end position="330"/>
    </location>
</feature>
<dbReference type="OrthoDB" id="416777at2759"/>
<proteinExistence type="inferred from homology"/>
<comment type="catalytic activity">
    <reaction evidence="1">
        <text>queuosine 5'-phosphate + H2O = queuine + D-ribose 5-phosphate</text>
        <dbReference type="Rhea" id="RHEA:75387"/>
        <dbReference type="ChEBI" id="CHEBI:15377"/>
        <dbReference type="ChEBI" id="CHEBI:17433"/>
        <dbReference type="ChEBI" id="CHEBI:78346"/>
        <dbReference type="ChEBI" id="CHEBI:194371"/>
    </reaction>
    <physiologicalReaction direction="left-to-right" evidence="1">
        <dbReference type="Rhea" id="RHEA:75388"/>
    </physiologicalReaction>
</comment>
<dbReference type="AlphaFoldDB" id="A0A5C3QSA7"/>
<feature type="compositionally biased region" description="Low complexity" evidence="2">
    <location>
        <begin position="307"/>
        <end position="320"/>
    </location>
</feature>
<dbReference type="GO" id="GO:0006400">
    <property type="term" value="P:tRNA modification"/>
    <property type="evidence" value="ECO:0007669"/>
    <property type="project" value="TreeGrafter"/>
</dbReference>
<comment type="function">
    <text evidence="1">Catalyzes the hydrolysis of queuosine 5'-phosphate, releasing the nucleobase queuine (q). Is required for salvage of queuine from exogenous queuosine (Q) that is imported and then converted to queuosine 5'-phosphate intracellularly.</text>
</comment>
<organism evidence="3 4">
    <name type="scientific">Pterulicium gracile</name>
    <dbReference type="NCBI Taxonomy" id="1884261"/>
    <lineage>
        <taxon>Eukaryota</taxon>
        <taxon>Fungi</taxon>
        <taxon>Dikarya</taxon>
        <taxon>Basidiomycota</taxon>
        <taxon>Agaricomycotina</taxon>
        <taxon>Agaricomycetes</taxon>
        <taxon>Agaricomycetidae</taxon>
        <taxon>Agaricales</taxon>
        <taxon>Pleurotineae</taxon>
        <taxon>Pterulaceae</taxon>
        <taxon>Pterulicium</taxon>
    </lineage>
</organism>
<dbReference type="EC" id="3.2.2.-" evidence="1"/>
<dbReference type="EMBL" id="ML178818">
    <property type="protein sequence ID" value="TFL04876.1"/>
    <property type="molecule type" value="Genomic_DNA"/>
</dbReference>
<comment type="similarity">
    <text evidence="1">Belongs to the QNG1 protein family.</text>
</comment>
<reference evidence="3 4" key="1">
    <citation type="journal article" date="2019" name="Nat. Ecol. Evol.">
        <title>Megaphylogeny resolves global patterns of mushroom evolution.</title>
        <authorList>
            <person name="Varga T."/>
            <person name="Krizsan K."/>
            <person name="Foldi C."/>
            <person name="Dima B."/>
            <person name="Sanchez-Garcia M."/>
            <person name="Sanchez-Ramirez S."/>
            <person name="Szollosi G.J."/>
            <person name="Szarkandi J.G."/>
            <person name="Papp V."/>
            <person name="Albert L."/>
            <person name="Andreopoulos W."/>
            <person name="Angelini C."/>
            <person name="Antonin V."/>
            <person name="Barry K.W."/>
            <person name="Bougher N.L."/>
            <person name="Buchanan P."/>
            <person name="Buyck B."/>
            <person name="Bense V."/>
            <person name="Catcheside P."/>
            <person name="Chovatia M."/>
            <person name="Cooper J."/>
            <person name="Damon W."/>
            <person name="Desjardin D."/>
            <person name="Finy P."/>
            <person name="Geml J."/>
            <person name="Haridas S."/>
            <person name="Hughes K."/>
            <person name="Justo A."/>
            <person name="Karasinski D."/>
            <person name="Kautmanova I."/>
            <person name="Kiss B."/>
            <person name="Kocsube S."/>
            <person name="Kotiranta H."/>
            <person name="LaButti K.M."/>
            <person name="Lechner B.E."/>
            <person name="Liimatainen K."/>
            <person name="Lipzen A."/>
            <person name="Lukacs Z."/>
            <person name="Mihaltcheva S."/>
            <person name="Morgado L.N."/>
            <person name="Niskanen T."/>
            <person name="Noordeloos M.E."/>
            <person name="Ohm R.A."/>
            <person name="Ortiz-Santana B."/>
            <person name="Ovrebo C."/>
            <person name="Racz N."/>
            <person name="Riley R."/>
            <person name="Savchenko A."/>
            <person name="Shiryaev A."/>
            <person name="Soop K."/>
            <person name="Spirin V."/>
            <person name="Szebenyi C."/>
            <person name="Tomsovsky M."/>
            <person name="Tulloss R.E."/>
            <person name="Uehling J."/>
            <person name="Grigoriev I.V."/>
            <person name="Vagvolgyi C."/>
            <person name="Papp T."/>
            <person name="Martin F.M."/>
            <person name="Miettinen O."/>
            <person name="Hibbett D.S."/>
            <person name="Nagy L.G."/>
        </authorList>
    </citation>
    <scope>NUCLEOTIDE SEQUENCE [LARGE SCALE GENOMIC DNA]</scope>
    <source>
        <strain evidence="3 4">CBS 309.79</strain>
    </source>
</reference>
<keyword evidence="1" id="KW-0378">Hydrolase</keyword>
<accession>A0A5C3QSA7</accession>
<dbReference type="PANTHER" id="PTHR21314">
    <property type="entry name" value="QUEUOSINE 5'-PHOSPHATE N-GLYCOSYLASE_HYDROLASE-RELATED"/>
    <property type="match status" value="1"/>
</dbReference>
<gene>
    <name evidence="3" type="ORF">BDV98DRAFT_562968</name>
</gene>
<protein>
    <recommendedName>
        <fullName evidence="1">Queuosine 5'-phosphate N-glycosylase/hydrolase</fullName>
        <ecNumber evidence="1">3.2.2.-</ecNumber>
    </recommendedName>
    <alternativeName>
        <fullName evidence="1">Queuosine-nucleotide N-glycosylase/hydrolase</fullName>
    </alternativeName>
</protein>
<evidence type="ECO:0000256" key="2">
    <source>
        <dbReference type="SAM" id="MobiDB-lite"/>
    </source>
</evidence>
<dbReference type="InterPro" id="IPR019438">
    <property type="entry name" value="Q_salvage"/>
</dbReference>
<name>A0A5C3QSA7_9AGAR</name>
<sequence length="408" mass="44804">MACPLPPSGLYIESVKESAAAIRRASGIEIGPASIHRLLHSEAFTSSFQRVSQKNGLALPLKFPSVLAELNCIAILSLLNFGSGYRVPLHQETGRGAWDNMRALVMSMYISSSGEEDYMSAKGMQSIDASTIAQLMQINIHVEKPHEQNSFITVGTLGGPLYDLTMLIKTTLNDTGRVLVQGGYPDLGSFVAEALQEGAKFKAKSPTAQANVVLERLVKAFPAFQDMSRIDEQPLYCFKKALFLLAAIHIRFSHLEPAPFDAPDINSLPVFSDNVLPSLLIHLGVLDVTSCPSVRQEINDMSKEGDLSSLLGSPSTTPSSQEDQIRSKTAPRDGVLLKKEQAYLLRAAAIDACEMIVAEARSMDFPSQLQWIKTITLPQVDLWLWAVAKDRADYRALSRFVERDTAFF</sequence>
<dbReference type="PANTHER" id="PTHR21314:SF1">
    <property type="entry name" value="QUEUOSINE SALVAGE PROTEIN"/>
    <property type="match status" value="1"/>
</dbReference>
<keyword evidence="4" id="KW-1185">Reference proteome</keyword>